<proteinExistence type="inferred from homology"/>
<dbReference type="SUPFAM" id="SSF52266">
    <property type="entry name" value="SGNH hydrolase"/>
    <property type="match status" value="1"/>
</dbReference>
<dbReference type="Pfam" id="PF00657">
    <property type="entry name" value="Lipase_GDSL"/>
    <property type="match status" value="1"/>
</dbReference>
<dbReference type="InterPro" id="IPR001087">
    <property type="entry name" value="GDSL"/>
</dbReference>
<dbReference type="EMBL" id="OOIL02006049">
    <property type="protein sequence ID" value="VFQ96487.1"/>
    <property type="molecule type" value="Genomic_DNA"/>
</dbReference>
<dbReference type="Proteomes" id="UP000595140">
    <property type="component" value="Unassembled WGS sequence"/>
</dbReference>
<dbReference type="GO" id="GO:0016042">
    <property type="term" value="P:lipid catabolic process"/>
    <property type="evidence" value="ECO:0007669"/>
    <property type="project" value="UniProtKB-KW"/>
</dbReference>
<name>A0A484N795_9ASTE</name>
<feature type="signal peptide" evidence="5">
    <location>
        <begin position="1"/>
        <end position="30"/>
    </location>
</feature>
<evidence type="ECO:0000256" key="1">
    <source>
        <dbReference type="ARBA" id="ARBA00008668"/>
    </source>
</evidence>
<gene>
    <name evidence="6" type="ORF">CCAM_LOCUS38263</name>
</gene>
<dbReference type="OrthoDB" id="1600564at2759"/>
<evidence type="ECO:0000256" key="4">
    <source>
        <dbReference type="ARBA" id="ARBA00023098"/>
    </source>
</evidence>
<dbReference type="GO" id="GO:0016788">
    <property type="term" value="F:hydrolase activity, acting on ester bonds"/>
    <property type="evidence" value="ECO:0007669"/>
    <property type="project" value="InterPro"/>
</dbReference>
<evidence type="ECO:0000313" key="6">
    <source>
        <dbReference type="EMBL" id="VFQ96487.1"/>
    </source>
</evidence>
<keyword evidence="2" id="KW-0378">Hydrolase</keyword>
<dbReference type="InterPro" id="IPR036514">
    <property type="entry name" value="SGNH_hydro_sf"/>
</dbReference>
<keyword evidence="3" id="KW-0442">Lipid degradation</keyword>
<feature type="chain" id="PRO_5019736177" description="SGNH hydrolase-type esterase domain-containing protein" evidence="5">
    <location>
        <begin position="31"/>
        <end position="369"/>
    </location>
</feature>
<dbReference type="AlphaFoldDB" id="A0A484N795"/>
<comment type="similarity">
    <text evidence="1">Belongs to the 'GDSL' lipolytic enzyme family.</text>
</comment>
<evidence type="ECO:0008006" key="8">
    <source>
        <dbReference type="Google" id="ProtNLM"/>
    </source>
</evidence>
<protein>
    <recommendedName>
        <fullName evidence="8">SGNH hydrolase-type esterase domain-containing protein</fullName>
    </recommendedName>
</protein>
<reference evidence="6 7" key="1">
    <citation type="submission" date="2018-04" db="EMBL/GenBank/DDBJ databases">
        <authorList>
            <person name="Vogel A."/>
        </authorList>
    </citation>
    <scope>NUCLEOTIDE SEQUENCE [LARGE SCALE GENOMIC DNA]</scope>
</reference>
<dbReference type="Gene3D" id="3.40.50.1110">
    <property type="entry name" value="SGNH hydrolase"/>
    <property type="match status" value="1"/>
</dbReference>
<keyword evidence="5" id="KW-0732">Signal</keyword>
<dbReference type="PANTHER" id="PTHR46020">
    <property type="entry name" value="OSJNBB0059K02.9 PROTEIN"/>
    <property type="match status" value="1"/>
</dbReference>
<keyword evidence="7" id="KW-1185">Reference proteome</keyword>
<dbReference type="PANTHER" id="PTHR46020:SF4">
    <property type="entry name" value="OS04G0650200 PROTEIN"/>
    <property type="match status" value="1"/>
</dbReference>
<accession>A0A484N795</accession>
<sequence>MEKRRPILTPTFFFFFFFLCVLSVFPEVYCGEGRIAEVSPSTVMFVFGDSYADTGNTPNGSACWTEPYGITFPGKPSGRFSDGRVLTDFIATYLGIESPPPYRRRRRRWNVGGSKKVKDGVNFAYGGTGVFTTVLGGPNMSTQLHEFQRLVEQNVYTKRDLSSSLAHVSVAGNDYTTYDLNDDPQKNITDYAESVVSEIVVNLKRLHELGVGRVSVINVPPFGCLPKNATTSALCNDTINSSSELHNRLLKSAVEKLNSDTRRGRSTFLILDLYSAFMSALRGKKSSSFDKGLGECCRGTTSGSSCGDVDRDSGTKKYVVCEDPKRSFFWDTVHPSQQGWLSVFSVLAPSLHTFLFPLPSPDGSSSAAI</sequence>
<organism evidence="6 7">
    <name type="scientific">Cuscuta campestris</name>
    <dbReference type="NCBI Taxonomy" id="132261"/>
    <lineage>
        <taxon>Eukaryota</taxon>
        <taxon>Viridiplantae</taxon>
        <taxon>Streptophyta</taxon>
        <taxon>Embryophyta</taxon>
        <taxon>Tracheophyta</taxon>
        <taxon>Spermatophyta</taxon>
        <taxon>Magnoliopsida</taxon>
        <taxon>eudicotyledons</taxon>
        <taxon>Gunneridae</taxon>
        <taxon>Pentapetalae</taxon>
        <taxon>asterids</taxon>
        <taxon>lamiids</taxon>
        <taxon>Solanales</taxon>
        <taxon>Convolvulaceae</taxon>
        <taxon>Cuscuteae</taxon>
        <taxon>Cuscuta</taxon>
        <taxon>Cuscuta subgen. Grammica</taxon>
        <taxon>Cuscuta sect. Cleistogrammica</taxon>
    </lineage>
</organism>
<evidence type="ECO:0000256" key="2">
    <source>
        <dbReference type="ARBA" id="ARBA00022801"/>
    </source>
</evidence>
<evidence type="ECO:0000313" key="7">
    <source>
        <dbReference type="Proteomes" id="UP000595140"/>
    </source>
</evidence>
<evidence type="ECO:0000256" key="3">
    <source>
        <dbReference type="ARBA" id="ARBA00022963"/>
    </source>
</evidence>
<evidence type="ECO:0000256" key="5">
    <source>
        <dbReference type="SAM" id="SignalP"/>
    </source>
</evidence>
<keyword evidence="4" id="KW-0443">Lipid metabolism</keyword>